<proteinExistence type="predicted"/>
<feature type="domain" description="Inner membrane protein YgaP-like transmembrane" evidence="2">
    <location>
        <begin position="1"/>
        <end position="61"/>
    </location>
</feature>
<dbReference type="RefSeq" id="WP_204702330.1">
    <property type="nucleotide sequence ID" value="NZ_JAFBDQ010000014.1"/>
</dbReference>
<dbReference type="EMBL" id="JAFBDQ010000014">
    <property type="protein sequence ID" value="MBM7557585.1"/>
    <property type="molecule type" value="Genomic_DNA"/>
</dbReference>
<dbReference type="Pfam" id="PF11127">
    <property type="entry name" value="YgaP-like_TM"/>
    <property type="match status" value="1"/>
</dbReference>
<keyword evidence="1" id="KW-0812">Transmembrane</keyword>
<dbReference type="AlphaFoldDB" id="A0A939BMV5"/>
<evidence type="ECO:0000256" key="1">
    <source>
        <dbReference type="SAM" id="Phobius"/>
    </source>
</evidence>
<sequence length="64" mass="6813">MEKNVGQLDKTARIILGITLIVVGIVTKSWWGAIGIVPLITASLGNCPLYSVLGVSTCSKKEQK</sequence>
<keyword evidence="1" id="KW-0472">Membrane</keyword>
<keyword evidence="4" id="KW-1185">Reference proteome</keyword>
<comment type="caution">
    <text evidence="3">The sequence shown here is derived from an EMBL/GenBank/DDBJ whole genome shotgun (WGS) entry which is preliminary data.</text>
</comment>
<dbReference type="Proteomes" id="UP000774000">
    <property type="component" value="Unassembled WGS sequence"/>
</dbReference>
<reference evidence="3" key="1">
    <citation type="submission" date="2021-01" db="EMBL/GenBank/DDBJ databases">
        <title>Genomic Encyclopedia of Type Strains, Phase IV (KMG-IV): sequencing the most valuable type-strain genomes for metagenomic binning, comparative biology and taxonomic classification.</title>
        <authorList>
            <person name="Goeker M."/>
        </authorList>
    </citation>
    <scope>NUCLEOTIDE SEQUENCE</scope>
    <source>
        <strain evidence="3">DSM 23230</strain>
    </source>
</reference>
<protein>
    <recommendedName>
        <fullName evidence="2">Inner membrane protein YgaP-like transmembrane domain-containing protein</fullName>
    </recommendedName>
</protein>
<gene>
    <name evidence="3" type="ORF">JOC47_002451</name>
</gene>
<accession>A0A939BMV5</accession>
<feature type="transmembrane region" description="Helical" evidence="1">
    <location>
        <begin position="12"/>
        <end position="31"/>
    </location>
</feature>
<dbReference type="InterPro" id="IPR021309">
    <property type="entry name" value="YgaP-like_TM"/>
</dbReference>
<evidence type="ECO:0000313" key="3">
    <source>
        <dbReference type="EMBL" id="MBM7557585.1"/>
    </source>
</evidence>
<keyword evidence="1" id="KW-1133">Transmembrane helix</keyword>
<organism evidence="3 4">
    <name type="scientific">Halanaerobacter jeridensis</name>
    <dbReference type="NCBI Taxonomy" id="706427"/>
    <lineage>
        <taxon>Bacteria</taxon>
        <taxon>Bacillati</taxon>
        <taxon>Bacillota</taxon>
        <taxon>Clostridia</taxon>
        <taxon>Halanaerobiales</taxon>
        <taxon>Halobacteroidaceae</taxon>
        <taxon>Halanaerobacter</taxon>
    </lineage>
</organism>
<name>A0A939BMV5_9FIRM</name>
<evidence type="ECO:0000259" key="2">
    <source>
        <dbReference type="Pfam" id="PF11127"/>
    </source>
</evidence>
<evidence type="ECO:0000313" key="4">
    <source>
        <dbReference type="Proteomes" id="UP000774000"/>
    </source>
</evidence>